<dbReference type="RefSeq" id="WP_376983625.1">
    <property type="nucleotide sequence ID" value="NZ_JBHRWW010000001.1"/>
</dbReference>
<keyword evidence="4" id="KW-1185">Reference proteome</keyword>
<keyword evidence="2" id="KW-0812">Transmembrane</keyword>
<evidence type="ECO:0000313" key="4">
    <source>
        <dbReference type="Proteomes" id="UP001595685"/>
    </source>
</evidence>
<keyword evidence="2" id="KW-0472">Membrane</keyword>
<dbReference type="Proteomes" id="UP001595685">
    <property type="component" value="Unassembled WGS sequence"/>
</dbReference>
<sequence>MSSMDDRTVRLSDIAVRLLRHRSIVVGTTVVVVAAGAALGLTWPASYSATSVVTVSPITTTPFASTPINQQVNITTERAVVLSSEVARLAASDFGAPGDPADIPPSLSIDSPLNSQVLQITATQPDPAAAAATANGVAEAYLAFRAQGADEVADKIVDSLGERIEELRGELLDDDASAALPSQVALRQQLTDLQNEQSALEGISLNPGRVVTAATADPSPSGPGPVLFVGPALVLGLVLGVLLALLRDATDPRVRTGSRLAELLSVPVVQGDRHDDAEELARRTALRLGLVSPDLRRPVLLGVMAAEREVCVQLSDLMLEVFRSTGRHALCVRPDDLTARHADLGWPDAAQLQQWDSADVVVVGLCDAGSSVRLAMLAQRMDMVVVAAAPSSRRSAVTALVADAAEAGVRVAAAVVLPPSGRSRPARDGHASSGLAQLSAPAPARALPGDGPRRPAAPSELGGGRS</sequence>
<evidence type="ECO:0000256" key="1">
    <source>
        <dbReference type="SAM" id="MobiDB-lite"/>
    </source>
</evidence>
<organism evidence="3 4">
    <name type="scientific">Aquipuribacter hungaricus</name>
    <dbReference type="NCBI Taxonomy" id="545624"/>
    <lineage>
        <taxon>Bacteria</taxon>
        <taxon>Bacillati</taxon>
        <taxon>Actinomycetota</taxon>
        <taxon>Actinomycetes</taxon>
        <taxon>Micrococcales</taxon>
        <taxon>Intrasporangiaceae</taxon>
        <taxon>Aquipuribacter</taxon>
    </lineage>
</organism>
<reference evidence="4" key="1">
    <citation type="journal article" date="2019" name="Int. J. Syst. Evol. Microbiol.">
        <title>The Global Catalogue of Microorganisms (GCM) 10K type strain sequencing project: providing services to taxonomists for standard genome sequencing and annotation.</title>
        <authorList>
            <consortium name="The Broad Institute Genomics Platform"/>
            <consortium name="The Broad Institute Genome Sequencing Center for Infectious Disease"/>
            <person name="Wu L."/>
            <person name="Ma J."/>
        </authorList>
    </citation>
    <scope>NUCLEOTIDE SEQUENCE [LARGE SCALE GENOMIC DNA]</scope>
    <source>
        <strain evidence="4">NCAIM B.02333</strain>
    </source>
</reference>
<feature type="transmembrane region" description="Helical" evidence="2">
    <location>
        <begin position="21"/>
        <end position="43"/>
    </location>
</feature>
<evidence type="ECO:0000256" key="2">
    <source>
        <dbReference type="SAM" id="Phobius"/>
    </source>
</evidence>
<evidence type="ECO:0008006" key="5">
    <source>
        <dbReference type="Google" id="ProtNLM"/>
    </source>
</evidence>
<dbReference type="PANTHER" id="PTHR32309:SF31">
    <property type="entry name" value="CAPSULAR EXOPOLYSACCHARIDE FAMILY"/>
    <property type="match status" value="1"/>
</dbReference>
<protein>
    <recommendedName>
        <fullName evidence="5">Polysaccharide chain length determinant N-terminal domain-containing protein</fullName>
    </recommendedName>
</protein>
<feature type="region of interest" description="Disordered" evidence="1">
    <location>
        <begin position="419"/>
        <end position="466"/>
    </location>
</feature>
<dbReference type="PANTHER" id="PTHR32309">
    <property type="entry name" value="TYROSINE-PROTEIN KINASE"/>
    <property type="match status" value="1"/>
</dbReference>
<dbReference type="InterPro" id="IPR050445">
    <property type="entry name" value="Bact_polysacc_biosynth/exp"/>
</dbReference>
<dbReference type="EMBL" id="JBHRWW010000001">
    <property type="protein sequence ID" value="MFC3686878.1"/>
    <property type="molecule type" value="Genomic_DNA"/>
</dbReference>
<accession>A0ABV7WEH1</accession>
<feature type="transmembrane region" description="Helical" evidence="2">
    <location>
        <begin position="226"/>
        <end position="246"/>
    </location>
</feature>
<evidence type="ECO:0000313" key="3">
    <source>
        <dbReference type="EMBL" id="MFC3686878.1"/>
    </source>
</evidence>
<comment type="caution">
    <text evidence="3">The sequence shown here is derived from an EMBL/GenBank/DDBJ whole genome shotgun (WGS) entry which is preliminary data.</text>
</comment>
<keyword evidence="2" id="KW-1133">Transmembrane helix</keyword>
<proteinExistence type="predicted"/>
<gene>
    <name evidence="3" type="ORF">ACFOLH_00815</name>
</gene>
<name>A0ABV7WEH1_9MICO</name>